<dbReference type="Proteomes" id="UP000283509">
    <property type="component" value="Unassembled WGS sequence"/>
</dbReference>
<dbReference type="STRING" id="6689.A0A3R7SNP1"/>
<keyword evidence="1" id="KW-0175">Coiled coil</keyword>
<name>A0A3R7SNP1_PENVA</name>
<evidence type="ECO:0008006" key="5">
    <source>
        <dbReference type="Google" id="ProtNLM"/>
    </source>
</evidence>
<feature type="compositionally biased region" description="Basic and acidic residues" evidence="2">
    <location>
        <begin position="151"/>
        <end position="171"/>
    </location>
</feature>
<feature type="compositionally biased region" description="Pro residues" evidence="2">
    <location>
        <begin position="847"/>
        <end position="858"/>
    </location>
</feature>
<feature type="region of interest" description="Disordered" evidence="2">
    <location>
        <begin position="617"/>
        <end position="646"/>
    </location>
</feature>
<feature type="compositionally biased region" description="Basic and acidic residues" evidence="2">
    <location>
        <begin position="1399"/>
        <end position="1409"/>
    </location>
</feature>
<evidence type="ECO:0000313" key="3">
    <source>
        <dbReference type="EMBL" id="ROT68658.1"/>
    </source>
</evidence>
<feature type="region of interest" description="Disordered" evidence="2">
    <location>
        <begin position="269"/>
        <end position="382"/>
    </location>
</feature>
<feature type="region of interest" description="Disordered" evidence="2">
    <location>
        <begin position="213"/>
        <end position="248"/>
    </location>
</feature>
<dbReference type="InterPro" id="IPR001680">
    <property type="entry name" value="WD40_rpt"/>
</dbReference>
<feature type="region of interest" description="Disordered" evidence="2">
    <location>
        <begin position="1322"/>
        <end position="1362"/>
    </location>
</feature>
<feature type="compositionally biased region" description="Pro residues" evidence="2">
    <location>
        <begin position="816"/>
        <end position="834"/>
    </location>
</feature>
<dbReference type="GO" id="GO:0003723">
    <property type="term" value="F:RNA binding"/>
    <property type="evidence" value="ECO:0007669"/>
    <property type="project" value="InterPro"/>
</dbReference>
<dbReference type="Pfam" id="PF00400">
    <property type="entry name" value="WD40"/>
    <property type="match status" value="1"/>
</dbReference>
<evidence type="ECO:0000256" key="2">
    <source>
        <dbReference type="SAM" id="MobiDB-lite"/>
    </source>
</evidence>
<feature type="region of interest" description="Disordered" evidence="2">
    <location>
        <begin position="105"/>
        <end position="188"/>
    </location>
</feature>
<dbReference type="SUPFAM" id="SSF50978">
    <property type="entry name" value="WD40 repeat-like"/>
    <property type="match status" value="1"/>
</dbReference>
<reference evidence="3 4" key="1">
    <citation type="submission" date="2018-04" db="EMBL/GenBank/DDBJ databases">
        <authorList>
            <person name="Zhang X."/>
            <person name="Yuan J."/>
            <person name="Li F."/>
            <person name="Xiang J."/>
        </authorList>
    </citation>
    <scope>NUCLEOTIDE SEQUENCE [LARGE SCALE GENOMIC DNA]</scope>
    <source>
        <tissue evidence="3">Muscle</tissue>
    </source>
</reference>
<dbReference type="InterPro" id="IPR015943">
    <property type="entry name" value="WD40/YVTN_repeat-like_dom_sf"/>
</dbReference>
<sequence>MGPPQTHFQGTWPLISNHNIYPEANRSHHAPPHFPQQQSWGHAHPGYYQSGGGQYAFDLKWWAQQKQSMDAYLGGPSWADDSENTRPNADWPQWSFGTRVTKNYSKRHNSRSGSHNGQGEGSYGVPRQDAMFDPADSRRHHSSTFHHRPRSRDSSHDSRRRYRPESRDYKKIPPAHHQLHRDVRGAAEAAKKKALADAANKLKQTFLAAKKKNNGAECSVAGENEDSEDATKSPEENSAQDLSMPRRNPSCLEFDIDIRFSAKEWASVGRGQGGTSNILGIPPTPVSSRKRTGTFPKSGALLGEGSLGCKPVDGDEQEDSGTYSDTDVGRAGGHWPSVDPSQPSSSVTRRRHMSESSGVIDLRKNPSSGCLTTRPGPGRVRSCSMSVVESAGSSRDGHGTTGARKNWMKIHLMPKLRKIMLKQLLTMDKKSLQELVDDPRSRKAQFMMSHLMSEHRAALSQRLSQQRFRPLDTLPDDELRLLNSLDNTQMSSLPPEVVQQVREILAMEQNGDSNIWEEVSLSINDLLNTDSDPDLDCQIISPPPRDPTSTITIHDTDSEMEEHIQASPNAQKDRRIIQKQEVPTPPVEPKSAENPLQMMPQIPVEVPLCVMDSLGGTSGSARGIPSQVADPSRALPSQVADGSLSGNRALGSQVSEAAMGLMGPGQPPVNTQRPATGEIPVAGPAPLLLAPPPGVKVKEERPSPIGECGLCMHNPRTPHTSECVYPYGLAPPSPVALMPGPPRPLGATPPQRPVPHMPTAQQPPQPVPLSSPLYQRSIKQEKLDESYLKYEHVKRPSSEERPKNPAPPDTARGQPSPLPIPPPAQALHPPPHPRPLIFSPGDDFPDPPRPPPPPPPQFSPRIKLERHTPVQFMCCCMRNECERSSTHSAEMRPASHRGTVTPQPSERRPTPHLYKMEPPSPCASQVRTPHQSLSALFAPPASPRCLSNGGAVGARVTIGVQTEKERQVPLYDQGCSTSSSNNNNNRRQYVPNLSLARSVTPLVIHKVDKSTTTEDLLGNWDQQQLQQAQQQQRGKNRAKGWWWHRNGRPRNHLSQLTAISNSLSEFEFSHNAGVALQQMMVFSEQETEFLRHLENVDQEIHELMREKKRMTEELGRLQHLRIAKLQQLVRQSGLSNISIGGEVSGNDSLELRGPTTSDSRGMRLSPNDSSSDGGDPPDVGGSTTYSVENVSVRYGVVSKEDMCVQSTTDNASVVSSSQEKGPRLRSFSFSHTSSNDSSNDSQSVRRQRCTSTCQSPGKVGKGTETYKVTYLGSVNPTEGFYEDIANIHKMQQSISNTDSETDNDSKAIGIANHSLEVCTAFEGDGRQAKSRNRSSSLSSSAEGDVESEVPADREEEEEMDSVTIFRKRLIDDKEEAIVDSSEQQDNKMENESSIGVAEKAMEDHSDSRKTPPYQENVCLPESNPKVEEDSKANLCRISNGASRFEGKRINSEAEYAQVPKPGELCQISEKELPSTSRKSSSSSTSSSTSPSSSPDSLKCRSTSGEHCYSLRSRGPPSEVIEDTSVANSSLCSEGVDESLGKTPPRKRNEKVLEEEQADDEREGDEDDDNRSGGADGADSSSDDKKKRKRKRKTKKHRVNKRKRKRIPEKSGSKSPVTMSKRSLPTSPTSSTSQASNIDVSGTSLKGCDEGSNDSNKGVEDPGNNGSYEMMDSSGDERAYVNPPPHGSAVLDIKVIGDFVITASSDGTARCYDMASGRVMATYVDHTDLVTCVGVVGKISFNPDDADFAVITGSADKTICMFSGKTGVAEQRCEVGEGVRCLDLCWGQLFLGTEGGCGARWNFKDKKITEMVQFCGKAVTSLKAMREGGRRILLVAAKTTPLMVRDAMSVSSYFDGIFFFSWGMALFLRTLEHIQLTVYATLSHEGLLYAGGSNKAIVYYDFASGNSRGHIPCEADVSCLTIFKGHLIATCYDGLIRIICLKTGQLVQRLQVETTNKMFICSALYKDKLLIGNKKGEVVGCQLPQLASQVT</sequence>
<dbReference type="InterPro" id="IPR042622">
    <property type="entry name" value="Znf106"/>
</dbReference>
<feature type="compositionally biased region" description="Low complexity" evidence="2">
    <location>
        <begin position="1165"/>
        <end position="1182"/>
    </location>
</feature>
<accession>A0A3R7SNP1</accession>
<feature type="compositionally biased region" description="Low complexity" evidence="2">
    <location>
        <begin position="336"/>
        <end position="347"/>
    </location>
</feature>
<feature type="compositionally biased region" description="Pro residues" evidence="2">
    <location>
        <begin position="750"/>
        <end position="769"/>
    </location>
</feature>
<feature type="region of interest" description="Disordered" evidence="2">
    <location>
        <begin position="23"/>
        <end position="45"/>
    </location>
</feature>
<dbReference type="PANTHER" id="PTHR14435">
    <property type="entry name" value="ZINC FINGER PROTEIN 106"/>
    <property type="match status" value="1"/>
</dbReference>
<dbReference type="Gene3D" id="2.130.10.10">
    <property type="entry name" value="YVTN repeat-like/Quinoprotein amine dehydrogenase"/>
    <property type="match status" value="2"/>
</dbReference>
<reference evidence="3 4" key="2">
    <citation type="submission" date="2019-01" db="EMBL/GenBank/DDBJ databases">
        <title>The decoding of complex shrimp genome reveals the adaptation for benthos swimmer, frequently molting mechanism and breeding impact on genome.</title>
        <authorList>
            <person name="Sun Y."/>
            <person name="Gao Y."/>
            <person name="Yu Y."/>
        </authorList>
    </citation>
    <scope>NUCLEOTIDE SEQUENCE [LARGE SCALE GENOMIC DNA]</scope>
    <source>
        <tissue evidence="3">Muscle</tissue>
    </source>
</reference>
<dbReference type="OrthoDB" id="6375813at2759"/>
<feature type="compositionally biased region" description="Low complexity" evidence="2">
    <location>
        <begin position="1622"/>
        <end position="1632"/>
    </location>
</feature>
<feature type="compositionally biased region" description="Acidic residues" evidence="2">
    <location>
        <begin position="1343"/>
        <end position="1360"/>
    </location>
</feature>
<dbReference type="InterPro" id="IPR036322">
    <property type="entry name" value="WD40_repeat_dom_sf"/>
</dbReference>
<feature type="compositionally biased region" description="Basic and acidic residues" evidence="2">
    <location>
        <begin position="778"/>
        <end position="803"/>
    </location>
</feature>
<feature type="region of interest" description="Disordered" evidence="2">
    <location>
        <begin position="1137"/>
        <end position="1186"/>
    </location>
</feature>
<proteinExistence type="predicted"/>
<dbReference type="GO" id="GO:0016020">
    <property type="term" value="C:membrane"/>
    <property type="evidence" value="ECO:0007669"/>
    <property type="project" value="TreeGrafter"/>
</dbReference>
<feature type="region of interest" description="Disordered" evidence="2">
    <location>
        <begin position="736"/>
        <end position="861"/>
    </location>
</feature>
<feature type="compositionally biased region" description="Low complexity" evidence="2">
    <location>
        <begin position="1226"/>
        <end position="1242"/>
    </location>
</feature>
<dbReference type="GO" id="GO:0017124">
    <property type="term" value="F:SH3 domain binding"/>
    <property type="evidence" value="ECO:0007669"/>
    <property type="project" value="TreeGrafter"/>
</dbReference>
<feature type="compositionally biased region" description="Polar residues" evidence="2">
    <location>
        <begin position="1633"/>
        <end position="1643"/>
    </location>
</feature>
<feature type="region of interest" description="Disordered" evidence="2">
    <location>
        <begin position="1375"/>
        <end position="1682"/>
    </location>
</feature>
<evidence type="ECO:0000313" key="4">
    <source>
        <dbReference type="Proteomes" id="UP000283509"/>
    </source>
</evidence>
<feature type="compositionally biased region" description="Acidic residues" evidence="2">
    <location>
        <begin position="1552"/>
        <end position="1568"/>
    </location>
</feature>
<feature type="compositionally biased region" description="Low complexity" evidence="2">
    <location>
        <begin position="1473"/>
        <end position="1496"/>
    </location>
</feature>
<feature type="compositionally biased region" description="Polar residues" evidence="2">
    <location>
        <begin position="1209"/>
        <end position="1219"/>
    </location>
</feature>
<feature type="region of interest" description="Disordered" evidence="2">
    <location>
        <begin position="1209"/>
        <end position="1262"/>
    </location>
</feature>
<feature type="coiled-coil region" evidence="1">
    <location>
        <begin position="1093"/>
        <end position="1120"/>
    </location>
</feature>
<evidence type="ECO:0000256" key="1">
    <source>
        <dbReference type="SAM" id="Coils"/>
    </source>
</evidence>
<feature type="region of interest" description="Disordered" evidence="2">
    <location>
        <begin position="885"/>
        <end position="910"/>
    </location>
</feature>
<dbReference type="SMART" id="SM00320">
    <property type="entry name" value="WD40"/>
    <property type="match status" value="4"/>
</dbReference>
<dbReference type="EMBL" id="QCYY01002649">
    <property type="protein sequence ID" value="ROT68658.1"/>
    <property type="molecule type" value="Genomic_DNA"/>
</dbReference>
<gene>
    <name evidence="3" type="ORF">C7M84_013206</name>
</gene>
<dbReference type="PANTHER" id="PTHR14435:SF2">
    <property type="entry name" value="ZINC FINGER PROTEIN 106"/>
    <property type="match status" value="1"/>
</dbReference>
<dbReference type="GO" id="GO:0005829">
    <property type="term" value="C:cytosol"/>
    <property type="evidence" value="ECO:0007669"/>
    <property type="project" value="TreeGrafter"/>
</dbReference>
<organism evidence="3 4">
    <name type="scientific">Penaeus vannamei</name>
    <name type="common">Whiteleg shrimp</name>
    <name type="synonym">Litopenaeus vannamei</name>
    <dbReference type="NCBI Taxonomy" id="6689"/>
    <lineage>
        <taxon>Eukaryota</taxon>
        <taxon>Metazoa</taxon>
        <taxon>Ecdysozoa</taxon>
        <taxon>Arthropoda</taxon>
        <taxon>Crustacea</taxon>
        <taxon>Multicrustacea</taxon>
        <taxon>Malacostraca</taxon>
        <taxon>Eumalacostraca</taxon>
        <taxon>Eucarida</taxon>
        <taxon>Decapoda</taxon>
        <taxon>Dendrobranchiata</taxon>
        <taxon>Penaeoidea</taxon>
        <taxon>Penaeidae</taxon>
        <taxon>Penaeus</taxon>
    </lineage>
</organism>
<feature type="compositionally biased region" description="Basic residues" evidence="2">
    <location>
        <begin position="138"/>
        <end position="150"/>
    </location>
</feature>
<feature type="compositionally biased region" description="Basic residues" evidence="2">
    <location>
        <begin position="1585"/>
        <end position="1606"/>
    </location>
</feature>
<protein>
    <recommendedName>
        <fullName evidence="5">Zinc finger protein 106</fullName>
    </recommendedName>
</protein>
<comment type="caution">
    <text evidence="3">The sequence shown here is derived from an EMBL/GenBank/DDBJ whole genome shotgun (WGS) entry which is preliminary data.</text>
</comment>
<keyword evidence="4" id="KW-1185">Reference proteome</keyword>